<comment type="caution">
    <text evidence="4">The sequence shown here is derived from an EMBL/GenBank/DDBJ whole genome shotgun (WGS) entry which is preliminary data.</text>
</comment>
<feature type="domain" description="RING-type" evidence="3">
    <location>
        <begin position="72"/>
        <end position="105"/>
    </location>
</feature>
<name>A0ABP1GS93_9EUKA</name>
<protein>
    <submittedName>
        <fullName evidence="4">RING/FYVE/PHD-type</fullName>
    </submittedName>
</protein>
<feature type="compositionally biased region" description="Low complexity" evidence="2">
    <location>
        <begin position="147"/>
        <end position="163"/>
    </location>
</feature>
<keyword evidence="1" id="KW-0863">Zinc-finger</keyword>
<feature type="region of interest" description="Disordered" evidence="2">
    <location>
        <begin position="144"/>
        <end position="179"/>
    </location>
</feature>
<sequence length="615" mass="71801">MSQNLITAFLSDRNLPVQLLRRIQENLLIKFNTTSVDAPEIISYLQNITDYHQFVFSPDILQFNFTSASETCATCTRFRMEVLFNCGHSACNSCTLRLQNCPQCSEKIVFRLLNIRKLSLSTQVTCPFCSFSGQIRVIQDHLNSHKQSQQQQQQQIQTMQVTQENPQPQSKEDKNASRQQRLLQLKQQMEAELERERKLLDEERGVSTDEQVANYLKAAENNNQQQLNNNQQNIQQQQINNQQFNIQQPINNQLKNNNFVPTTNQLKDQLEQKINKQMEKNELLAEQHRIIQQNDQLNKMNESMKNAEKPSFYRNDYSIQEEPLHVQNQIQNEYLNQMHEPAPMLANPSPTKPLQPFKDNFHSEHTYKEWKQQIEEPKETKTVRNETLKNSEFMTPKTNPNNNSNVNEQLVNENKMLRELVQTQQTLIQELQAQLMNQNQINQQVNNNLQNNNQNNYQNNNSKQIDQMTPPLQNNQKNVRGQLDRSTSAHHFTKSNDLNASNLRATQLQQTNFQNTATLISQSSSQLSSTQLRPSQLTLRDTKYVKPTKPTMSRLQTLEEKRGEPHILAVPTPPEIRINNSRGRSTSAQMKRETQNLIEQKLKEINRQKKQFLKK</sequence>
<dbReference type="EMBL" id="CAXDID020000009">
    <property type="protein sequence ID" value="CAL5978612.1"/>
    <property type="molecule type" value="Genomic_DNA"/>
</dbReference>
<evidence type="ECO:0000313" key="4">
    <source>
        <dbReference type="EMBL" id="CAL5978612.1"/>
    </source>
</evidence>
<accession>A0ABP1GS93</accession>
<dbReference type="InterPro" id="IPR013083">
    <property type="entry name" value="Znf_RING/FYVE/PHD"/>
</dbReference>
<keyword evidence="1" id="KW-0479">Metal-binding</keyword>
<keyword evidence="5" id="KW-1185">Reference proteome</keyword>
<dbReference type="Proteomes" id="UP001642409">
    <property type="component" value="Unassembled WGS sequence"/>
</dbReference>
<gene>
    <name evidence="4" type="ORF">HINF_LOCUS4868</name>
</gene>
<evidence type="ECO:0000256" key="2">
    <source>
        <dbReference type="SAM" id="MobiDB-lite"/>
    </source>
</evidence>
<evidence type="ECO:0000259" key="3">
    <source>
        <dbReference type="PROSITE" id="PS50089"/>
    </source>
</evidence>
<feature type="compositionally biased region" description="Low complexity" evidence="2">
    <location>
        <begin position="448"/>
        <end position="461"/>
    </location>
</feature>
<evidence type="ECO:0000256" key="1">
    <source>
        <dbReference type="PROSITE-ProRule" id="PRU00175"/>
    </source>
</evidence>
<reference evidence="4 5" key="1">
    <citation type="submission" date="2024-07" db="EMBL/GenBank/DDBJ databases">
        <authorList>
            <person name="Akdeniz Z."/>
        </authorList>
    </citation>
    <scope>NUCLEOTIDE SEQUENCE [LARGE SCALE GENOMIC DNA]</scope>
</reference>
<dbReference type="InterPro" id="IPR001841">
    <property type="entry name" value="Znf_RING"/>
</dbReference>
<feature type="compositionally biased region" description="Polar residues" evidence="2">
    <location>
        <begin position="462"/>
        <end position="471"/>
    </location>
</feature>
<dbReference type="PROSITE" id="PS50089">
    <property type="entry name" value="ZF_RING_2"/>
    <property type="match status" value="1"/>
</dbReference>
<organism evidence="4 5">
    <name type="scientific">Hexamita inflata</name>
    <dbReference type="NCBI Taxonomy" id="28002"/>
    <lineage>
        <taxon>Eukaryota</taxon>
        <taxon>Metamonada</taxon>
        <taxon>Diplomonadida</taxon>
        <taxon>Hexamitidae</taxon>
        <taxon>Hexamitinae</taxon>
        <taxon>Hexamita</taxon>
    </lineage>
</organism>
<proteinExistence type="predicted"/>
<feature type="region of interest" description="Disordered" evidence="2">
    <location>
        <begin position="448"/>
        <end position="471"/>
    </location>
</feature>
<dbReference type="Gene3D" id="3.30.40.10">
    <property type="entry name" value="Zinc/RING finger domain, C3HC4 (zinc finger)"/>
    <property type="match status" value="1"/>
</dbReference>
<evidence type="ECO:0000313" key="5">
    <source>
        <dbReference type="Proteomes" id="UP001642409"/>
    </source>
</evidence>
<keyword evidence="1" id="KW-0862">Zinc</keyword>